<dbReference type="RefSeq" id="WP_183307168.1">
    <property type="nucleotide sequence ID" value="NZ_JACIEP010000007.1"/>
</dbReference>
<dbReference type="Proteomes" id="UP000555103">
    <property type="component" value="Unassembled WGS sequence"/>
</dbReference>
<accession>A0A840CMC3</accession>
<keyword evidence="2" id="KW-1185">Reference proteome</keyword>
<sequence>MNKTVLLPVILALLFTYCSKNWKEKSDTNSTVFDIQKSEILIPSNNDLIKIDLTDGQASATIQKNENQTVYIEFSSKGSKKLSAHLSSPDSLANIRFSQIFMPDGKMDGPWGRDMEYDLPMDGTYKISVHENMMAGDPWAGVFKVEVKLEK</sequence>
<evidence type="ECO:0000313" key="2">
    <source>
        <dbReference type="Proteomes" id="UP000555103"/>
    </source>
</evidence>
<gene>
    <name evidence="1" type="ORF">GGR21_002163</name>
</gene>
<evidence type="ECO:0000313" key="1">
    <source>
        <dbReference type="EMBL" id="MBB4036261.1"/>
    </source>
</evidence>
<proteinExistence type="predicted"/>
<name>A0A840CMC3_9BACT</name>
<dbReference type="EMBL" id="JACIEP010000007">
    <property type="protein sequence ID" value="MBB4036261.1"/>
    <property type="molecule type" value="Genomic_DNA"/>
</dbReference>
<comment type="caution">
    <text evidence="1">The sequence shown here is derived from an EMBL/GenBank/DDBJ whole genome shotgun (WGS) entry which is preliminary data.</text>
</comment>
<protein>
    <submittedName>
        <fullName evidence="1">Uncharacterized protein</fullName>
    </submittedName>
</protein>
<reference evidence="1 2" key="1">
    <citation type="submission" date="2020-08" db="EMBL/GenBank/DDBJ databases">
        <title>Genomic Encyclopedia of Type Strains, Phase IV (KMG-IV): sequencing the most valuable type-strain genomes for metagenomic binning, comparative biology and taxonomic classification.</title>
        <authorList>
            <person name="Goeker M."/>
        </authorList>
    </citation>
    <scope>NUCLEOTIDE SEQUENCE [LARGE SCALE GENOMIC DNA]</scope>
    <source>
        <strain evidence="1 2">DSM 104969</strain>
    </source>
</reference>
<dbReference type="AlphaFoldDB" id="A0A840CMC3"/>
<organism evidence="1 2">
    <name type="scientific">Dysgonomonas hofstadii</name>
    <dbReference type="NCBI Taxonomy" id="637886"/>
    <lineage>
        <taxon>Bacteria</taxon>
        <taxon>Pseudomonadati</taxon>
        <taxon>Bacteroidota</taxon>
        <taxon>Bacteroidia</taxon>
        <taxon>Bacteroidales</taxon>
        <taxon>Dysgonomonadaceae</taxon>
        <taxon>Dysgonomonas</taxon>
    </lineage>
</organism>